<evidence type="ECO:0000256" key="5">
    <source>
        <dbReference type="ARBA" id="ARBA00022960"/>
    </source>
</evidence>
<feature type="chain" id="PRO_5047494852" evidence="11">
    <location>
        <begin position="26"/>
        <end position="410"/>
    </location>
</feature>
<evidence type="ECO:0000256" key="2">
    <source>
        <dbReference type="ARBA" id="ARBA00022729"/>
    </source>
</evidence>
<gene>
    <name evidence="13" type="ORF">RZO55_16430</name>
</gene>
<dbReference type="PANTHER" id="PTHR21581:SF33">
    <property type="entry name" value="D-ALANYL-D-ALANINE CARBOXYPEPTIDASE DACB"/>
    <property type="match status" value="1"/>
</dbReference>
<dbReference type="SUPFAM" id="SSF56601">
    <property type="entry name" value="beta-lactamase/transpeptidase-like"/>
    <property type="match status" value="1"/>
</dbReference>
<evidence type="ECO:0000256" key="9">
    <source>
        <dbReference type="RuleBase" id="RU004016"/>
    </source>
</evidence>
<keyword evidence="6" id="KW-0573">Peptidoglycan synthesis</keyword>
<dbReference type="PANTHER" id="PTHR21581">
    <property type="entry name" value="D-ALANYL-D-ALANINE CARBOXYPEPTIDASE"/>
    <property type="match status" value="1"/>
</dbReference>
<dbReference type="Pfam" id="PF00768">
    <property type="entry name" value="Peptidase_S11"/>
    <property type="match status" value="1"/>
</dbReference>
<evidence type="ECO:0000256" key="7">
    <source>
        <dbReference type="ARBA" id="ARBA00023316"/>
    </source>
</evidence>
<reference evidence="13 14" key="1">
    <citation type="submission" date="2023-10" db="EMBL/GenBank/DDBJ databases">
        <title>A novel Glycoside Hydrolase 43-Like Enzyme from Clostrdium boliviensis is an Endo-xylanase, and a Candidate for Xylooligosaccharides Production from Different Xylan Substrates.</title>
        <authorList>
            <person name="Alvarez M.T."/>
            <person name="Rocabado-Villegas L.R."/>
            <person name="Salas-Veizaga D.M."/>
            <person name="Linares-Pasten J.A."/>
            <person name="Gudmundsdottir E.E."/>
            <person name="Hreggvidsson G.O."/>
            <person name="Adlercreutz P."/>
            <person name="Nordberg Karlsson E."/>
        </authorList>
    </citation>
    <scope>NUCLEOTIDE SEQUENCE [LARGE SCALE GENOMIC DNA]</scope>
    <source>
        <strain evidence="13 14">E-1</strain>
    </source>
</reference>
<keyword evidence="3" id="KW-0677">Repeat</keyword>
<evidence type="ECO:0000259" key="12">
    <source>
        <dbReference type="Pfam" id="PF00768"/>
    </source>
</evidence>
<feature type="signal peptide" evidence="11">
    <location>
        <begin position="1"/>
        <end position="25"/>
    </location>
</feature>
<evidence type="ECO:0000256" key="1">
    <source>
        <dbReference type="ARBA" id="ARBA00007164"/>
    </source>
</evidence>
<sequence length="410" mass="43934">MTKKTCRLISLVIGFSLLTSSICYGTEIPMVQPFPGSTSNTQMADGPSSVKSGQAEQITDSTKSQETPAVVSAETSTAAAAQTSTVSVPQISSEGAVLMDADTGALLYSKNSETKYYPASITKLMTALLVAERTNLSDTVTFSKTATTNLEAGAVTLNMTEGDKLTVEQSLYGLMLRSANDVANGLAEHVSGSISSFSLLMNAKAKELGCTNTNFVNPNGLNNSNHYTTPHDMALIARAAFQNNMVRKVCSTVRYQIPATKKAGARTVTMGHKMINSADSRYYPGVVGGKTGYTSLAGNTLVTYAQKDGVRLIVVIMKSKSTHYNDTKALLDYGFALKGTGGSQLAAKSSSGWVQSEGRWYYYRTDGTMACNDWVKTNEKWYYLGSDGVMLRDTVTPDGYRLNASGVWIS</sequence>
<keyword evidence="14" id="KW-1185">Reference proteome</keyword>
<dbReference type="Proteomes" id="UP001276854">
    <property type="component" value="Unassembled WGS sequence"/>
</dbReference>
<protein>
    <submittedName>
        <fullName evidence="13">Serine hydrolase</fullName>
    </submittedName>
</protein>
<dbReference type="PRINTS" id="PR00725">
    <property type="entry name" value="DADACBPTASE1"/>
</dbReference>
<dbReference type="Pfam" id="PF19085">
    <property type="entry name" value="Choline_bind_2"/>
    <property type="match status" value="1"/>
</dbReference>
<comment type="similarity">
    <text evidence="1 9">Belongs to the peptidase S11 family.</text>
</comment>
<feature type="repeat" description="Cell wall-binding" evidence="8">
    <location>
        <begin position="371"/>
        <end position="390"/>
    </location>
</feature>
<evidence type="ECO:0000256" key="4">
    <source>
        <dbReference type="ARBA" id="ARBA00022801"/>
    </source>
</evidence>
<dbReference type="EMBL" id="JAWONS010000240">
    <property type="protein sequence ID" value="MDW2799161.1"/>
    <property type="molecule type" value="Genomic_DNA"/>
</dbReference>
<evidence type="ECO:0000256" key="11">
    <source>
        <dbReference type="SAM" id="SignalP"/>
    </source>
</evidence>
<evidence type="ECO:0000256" key="8">
    <source>
        <dbReference type="PROSITE-ProRule" id="PRU00591"/>
    </source>
</evidence>
<evidence type="ECO:0000313" key="13">
    <source>
        <dbReference type="EMBL" id="MDW2799161.1"/>
    </source>
</evidence>
<dbReference type="InterPro" id="IPR001967">
    <property type="entry name" value="Peptidase_S11_N"/>
</dbReference>
<dbReference type="Gene3D" id="2.20.120.10">
    <property type="entry name" value="Multimodular pneumococcal cell wall endolysin, domain 3"/>
    <property type="match status" value="1"/>
</dbReference>
<feature type="region of interest" description="Disordered" evidence="10">
    <location>
        <begin position="35"/>
        <end position="70"/>
    </location>
</feature>
<evidence type="ECO:0000256" key="3">
    <source>
        <dbReference type="ARBA" id="ARBA00022737"/>
    </source>
</evidence>
<keyword evidence="5" id="KW-0133">Cell shape</keyword>
<feature type="repeat" description="Cell wall-binding" evidence="8">
    <location>
        <begin position="350"/>
        <end position="369"/>
    </location>
</feature>
<keyword evidence="4 13" id="KW-0378">Hydrolase</keyword>
<feature type="domain" description="Peptidase S11 D-alanyl-D-alanine carboxypeptidase A N-terminal" evidence="12">
    <location>
        <begin position="84"/>
        <end position="320"/>
    </location>
</feature>
<dbReference type="Pfam" id="PF01473">
    <property type="entry name" value="Choline_bind_1"/>
    <property type="match status" value="1"/>
</dbReference>
<evidence type="ECO:0000256" key="10">
    <source>
        <dbReference type="SAM" id="MobiDB-lite"/>
    </source>
</evidence>
<dbReference type="PROSITE" id="PS51170">
    <property type="entry name" value="CW"/>
    <property type="match status" value="2"/>
</dbReference>
<dbReference type="InterPro" id="IPR012338">
    <property type="entry name" value="Beta-lactam/transpept-like"/>
</dbReference>
<dbReference type="InterPro" id="IPR018044">
    <property type="entry name" value="Peptidase_S11"/>
</dbReference>
<evidence type="ECO:0000256" key="6">
    <source>
        <dbReference type="ARBA" id="ARBA00022984"/>
    </source>
</evidence>
<organism evidence="13 14">
    <name type="scientific">Clostridium boliviensis</name>
    <dbReference type="NCBI Taxonomy" id="318465"/>
    <lineage>
        <taxon>Bacteria</taxon>
        <taxon>Bacillati</taxon>
        <taxon>Bacillota</taxon>
        <taxon>Clostridia</taxon>
        <taxon>Eubacteriales</taxon>
        <taxon>Clostridiaceae</taxon>
        <taxon>Clostridium</taxon>
    </lineage>
</organism>
<dbReference type="RefSeq" id="WP_318065345.1">
    <property type="nucleotide sequence ID" value="NZ_JAWONS010000240.1"/>
</dbReference>
<comment type="caution">
    <text evidence="13">The sequence shown here is derived from an EMBL/GenBank/DDBJ whole genome shotgun (WGS) entry which is preliminary data.</text>
</comment>
<dbReference type="Gene3D" id="3.40.710.10">
    <property type="entry name" value="DD-peptidase/beta-lactamase superfamily"/>
    <property type="match status" value="1"/>
</dbReference>
<name>A0ABU4GNH8_9CLOT</name>
<dbReference type="SUPFAM" id="SSF69360">
    <property type="entry name" value="Cell wall binding repeat"/>
    <property type="match status" value="1"/>
</dbReference>
<keyword evidence="2 11" id="KW-0732">Signal</keyword>
<accession>A0ABU4GNH8</accession>
<dbReference type="GO" id="GO:0016787">
    <property type="term" value="F:hydrolase activity"/>
    <property type="evidence" value="ECO:0007669"/>
    <property type="project" value="UniProtKB-KW"/>
</dbReference>
<dbReference type="InterPro" id="IPR018337">
    <property type="entry name" value="Cell_wall/Cho-bd_repeat"/>
</dbReference>
<evidence type="ECO:0000313" key="14">
    <source>
        <dbReference type="Proteomes" id="UP001276854"/>
    </source>
</evidence>
<proteinExistence type="inferred from homology"/>
<feature type="compositionally biased region" description="Polar residues" evidence="10">
    <location>
        <begin position="35"/>
        <end position="67"/>
    </location>
</feature>
<keyword evidence="7" id="KW-0961">Cell wall biogenesis/degradation</keyword>